<feature type="transmembrane region" description="Helical" evidence="12">
    <location>
        <begin position="64"/>
        <end position="82"/>
    </location>
</feature>
<dbReference type="RefSeq" id="WP_031374874.1">
    <property type="nucleotide sequence ID" value="NZ_JBCGBG010000002.1"/>
</dbReference>
<keyword evidence="7 12" id="KW-0812">Transmembrane</keyword>
<keyword evidence="4" id="KW-0762">Sugar transport</keyword>
<dbReference type="PANTHER" id="PTHR30009">
    <property type="entry name" value="CYTOCHROME C-TYPE SYNTHESIS PROTEIN AND PTS TRANSMEMBRANE COMPONENT"/>
    <property type="match status" value="1"/>
</dbReference>
<dbReference type="InterPro" id="IPR003352">
    <property type="entry name" value="PTS_EIIC"/>
</dbReference>
<evidence type="ECO:0000313" key="16">
    <source>
        <dbReference type="Proteomes" id="UP001468095"/>
    </source>
</evidence>
<evidence type="ECO:0000256" key="11">
    <source>
        <dbReference type="PROSITE-ProRule" id="PRU00421"/>
    </source>
</evidence>
<protein>
    <submittedName>
        <fullName evidence="15">PTS transporter subunit EIIC</fullName>
    </submittedName>
</protein>
<feature type="domain" description="PTS EIIC type-1" evidence="14">
    <location>
        <begin position="3"/>
        <end position="421"/>
    </location>
</feature>
<dbReference type="PROSITE" id="PS51103">
    <property type="entry name" value="PTS_EIIC_TYPE_1"/>
    <property type="match status" value="1"/>
</dbReference>
<organism evidence="15 16">
    <name type="scientific">Pantoea brenneri</name>
    <dbReference type="NCBI Taxonomy" id="472694"/>
    <lineage>
        <taxon>Bacteria</taxon>
        <taxon>Pseudomonadati</taxon>
        <taxon>Pseudomonadota</taxon>
        <taxon>Gammaproteobacteria</taxon>
        <taxon>Enterobacterales</taxon>
        <taxon>Erwiniaceae</taxon>
        <taxon>Pantoea</taxon>
    </lineage>
</organism>
<dbReference type="SUPFAM" id="SSF55604">
    <property type="entry name" value="Glucose permease domain IIB"/>
    <property type="match status" value="1"/>
</dbReference>
<feature type="transmembrane region" description="Helical" evidence="12">
    <location>
        <begin position="362"/>
        <end position="379"/>
    </location>
</feature>
<dbReference type="NCBIfam" id="TIGR00826">
    <property type="entry name" value="EIIB_glc"/>
    <property type="match status" value="1"/>
</dbReference>
<accession>A0ABU9MNQ7</accession>
<feature type="active site" description="Phosphocysteine intermediate; for EIIB activity" evidence="11">
    <location>
        <position position="479"/>
    </location>
</feature>
<dbReference type="PROSITE" id="PS51098">
    <property type="entry name" value="PTS_EIIB_TYPE_1"/>
    <property type="match status" value="1"/>
</dbReference>
<evidence type="ECO:0000256" key="9">
    <source>
        <dbReference type="ARBA" id="ARBA00022989"/>
    </source>
</evidence>
<dbReference type="Pfam" id="PF02378">
    <property type="entry name" value="PTS_EIIC"/>
    <property type="match status" value="1"/>
</dbReference>
<keyword evidence="2" id="KW-0813">Transport</keyword>
<evidence type="ECO:0000259" key="13">
    <source>
        <dbReference type="PROSITE" id="PS51098"/>
    </source>
</evidence>
<keyword evidence="6" id="KW-0598">Phosphotransferase system</keyword>
<feature type="transmembrane region" description="Helical" evidence="12">
    <location>
        <begin position="280"/>
        <end position="298"/>
    </location>
</feature>
<name>A0ABU9MNQ7_9GAMM</name>
<feature type="transmembrane region" description="Helical" evidence="12">
    <location>
        <begin position="334"/>
        <end position="355"/>
    </location>
</feature>
<feature type="domain" description="PTS EIIB type-1" evidence="13">
    <location>
        <begin position="457"/>
        <end position="538"/>
    </location>
</feature>
<feature type="transmembrane region" description="Helical" evidence="12">
    <location>
        <begin position="172"/>
        <end position="194"/>
    </location>
</feature>
<dbReference type="PANTHER" id="PTHR30009:SF24">
    <property type="entry name" value="PTS SYSTEM, IIBC COMPONENT"/>
    <property type="match status" value="1"/>
</dbReference>
<evidence type="ECO:0000256" key="7">
    <source>
        <dbReference type="ARBA" id="ARBA00022692"/>
    </source>
</evidence>
<reference evidence="15 16" key="1">
    <citation type="submission" date="2024-04" db="EMBL/GenBank/DDBJ databases">
        <authorList>
            <person name="Suleimanova A.D."/>
            <person name="Pudova D.S."/>
            <person name="Shagimardanova E.I."/>
            <person name="Sharipova M.R."/>
        </authorList>
    </citation>
    <scope>NUCLEOTIDE SEQUENCE [LARGE SCALE GENOMIC DNA]</scope>
    <source>
        <strain evidence="15 16">3.1</strain>
    </source>
</reference>
<evidence type="ECO:0000256" key="4">
    <source>
        <dbReference type="ARBA" id="ARBA00022597"/>
    </source>
</evidence>
<feature type="transmembrane region" description="Helical" evidence="12">
    <location>
        <begin position="206"/>
        <end position="225"/>
    </location>
</feature>
<dbReference type="Gene3D" id="3.30.1360.60">
    <property type="entry name" value="Glucose permease domain IIB"/>
    <property type="match status" value="1"/>
</dbReference>
<keyword evidence="10 12" id="KW-0472">Membrane</keyword>
<dbReference type="CDD" id="cd00212">
    <property type="entry name" value="PTS_IIB_glc"/>
    <property type="match status" value="1"/>
</dbReference>
<dbReference type="InterPro" id="IPR036878">
    <property type="entry name" value="Glu_permease_IIB"/>
</dbReference>
<evidence type="ECO:0000256" key="5">
    <source>
        <dbReference type="ARBA" id="ARBA00022679"/>
    </source>
</evidence>
<dbReference type="Proteomes" id="UP001468095">
    <property type="component" value="Unassembled WGS sequence"/>
</dbReference>
<comment type="caution">
    <text evidence="15">The sequence shown here is derived from an EMBL/GenBank/DDBJ whole genome shotgun (WGS) entry which is preliminary data.</text>
</comment>
<dbReference type="InterPro" id="IPR001996">
    <property type="entry name" value="PTS_IIB_1"/>
</dbReference>
<feature type="transmembrane region" description="Helical" evidence="12">
    <location>
        <begin position="94"/>
        <end position="114"/>
    </location>
</feature>
<evidence type="ECO:0000256" key="12">
    <source>
        <dbReference type="SAM" id="Phobius"/>
    </source>
</evidence>
<feature type="transmembrane region" description="Helical" evidence="12">
    <location>
        <begin position="16"/>
        <end position="36"/>
    </location>
</feature>
<evidence type="ECO:0000256" key="10">
    <source>
        <dbReference type="ARBA" id="ARBA00023136"/>
    </source>
</evidence>
<feature type="transmembrane region" description="Helical" evidence="12">
    <location>
        <begin position="134"/>
        <end position="151"/>
    </location>
</feature>
<gene>
    <name evidence="15" type="ORF">AABB92_13070</name>
</gene>
<evidence type="ECO:0000313" key="15">
    <source>
        <dbReference type="EMBL" id="MEL7696584.1"/>
    </source>
</evidence>
<proteinExistence type="predicted"/>
<comment type="subcellular location">
    <subcellularLocation>
        <location evidence="1">Cell membrane</location>
        <topology evidence="1">Multi-pass membrane protein</topology>
    </subcellularLocation>
</comment>
<dbReference type="InterPro" id="IPR050429">
    <property type="entry name" value="PTS_Glucose_EIICBA"/>
</dbReference>
<dbReference type="Pfam" id="PF00367">
    <property type="entry name" value="PTS_EIIB"/>
    <property type="match status" value="1"/>
</dbReference>
<evidence type="ECO:0000256" key="6">
    <source>
        <dbReference type="ARBA" id="ARBA00022683"/>
    </source>
</evidence>
<evidence type="ECO:0000256" key="1">
    <source>
        <dbReference type="ARBA" id="ARBA00004651"/>
    </source>
</evidence>
<dbReference type="EMBL" id="JBCGBG010000002">
    <property type="protein sequence ID" value="MEL7696584.1"/>
    <property type="molecule type" value="Genomic_DNA"/>
</dbReference>
<sequence length="539" mass="58314">MENNLFNSLQKIGKSFVLPIAALPLAGLLLGVGSTLTNPERSTLLVEGGTLFKNAAVLTDSGNVVFSILPLLFAVAVALGLARTSKEVAALSALIAYFVMNASLASTIKNFMVLADLQKTPGLISNFLNFQNTMNTSVLGGVIMGLIVAWLHNRLYKIKLPEIFAFFSGVRFIPIISSVAAIIVGMLLAFIWPLIAHGIVMLGEGIAHMGAFGTFLFGFILRALIPTGLHHVFYMPFWQTALGGTAEVGGQLVVGAQNILFAQLGHGDVISPEVARFYSGNYVVMMFGFPAAALAMYHTAYLRNKPRAKGLLFSTAVTSFLTGITEPLEFSFMFASPLLYFGIHCVLAGLAFAAVNLLDAGVGYTFSGGVLDFFIYGIIPGNDRTHWIPIVLIGVVFAVLYYFAFRFTIQWLHLKTPGREDANEEVKLHTKQDYLDRNKSAEPMPEQTDAACISEKTLLTAQIIEGLGGLDNIDELDNCATRLRVSLHSGEKVDKERLKQTGAAGVFVAGNNVQVIYGLNVGHIKTELDEYISSLQGSK</sequence>
<keyword evidence="16" id="KW-1185">Reference proteome</keyword>
<evidence type="ECO:0000256" key="8">
    <source>
        <dbReference type="ARBA" id="ARBA00022777"/>
    </source>
</evidence>
<feature type="transmembrane region" description="Helical" evidence="12">
    <location>
        <begin position="385"/>
        <end position="405"/>
    </location>
</feature>
<keyword evidence="3" id="KW-1003">Cell membrane</keyword>
<dbReference type="InterPro" id="IPR013013">
    <property type="entry name" value="PTS_EIIC_1"/>
</dbReference>
<keyword evidence="8" id="KW-0418">Kinase</keyword>
<keyword evidence="5" id="KW-0808">Transferase</keyword>
<evidence type="ECO:0000256" key="3">
    <source>
        <dbReference type="ARBA" id="ARBA00022475"/>
    </source>
</evidence>
<evidence type="ECO:0000259" key="14">
    <source>
        <dbReference type="PROSITE" id="PS51103"/>
    </source>
</evidence>
<dbReference type="InterPro" id="IPR018113">
    <property type="entry name" value="PTrfase_EIIB_Cys"/>
</dbReference>
<evidence type="ECO:0000256" key="2">
    <source>
        <dbReference type="ARBA" id="ARBA00022448"/>
    </source>
</evidence>
<keyword evidence="9 12" id="KW-1133">Transmembrane helix</keyword>